<dbReference type="Pfam" id="PF00651">
    <property type="entry name" value="BTB"/>
    <property type="match status" value="1"/>
</dbReference>
<dbReference type="EMBL" id="CAJNOR010008411">
    <property type="protein sequence ID" value="CAF1632851.1"/>
    <property type="molecule type" value="Genomic_DNA"/>
</dbReference>
<dbReference type="InterPro" id="IPR011333">
    <property type="entry name" value="SKP1/BTB/POZ_sf"/>
</dbReference>
<feature type="compositionally biased region" description="Polar residues" evidence="1">
    <location>
        <begin position="155"/>
        <end position="164"/>
    </location>
</feature>
<dbReference type="SUPFAM" id="SSF54695">
    <property type="entry name" value="POZ domain"/>
    <property type="match status" value="1"/>
</dbReference>
<dbReference type="Proteomes" id="UP000663828">
    <property type="component" value="Unassembled WGS sequence"/>
</dbReference>
<dbReference type="CDD" id="cd18186">
    <property type="entry name" value="BTB_POZ_ZBTB_KLHL-like"/>
    <property type="match status" value="1"/>
</dbReference>
<accession>A0A816D5N1</accession>
<feature type="domain" description="BTB" evidence="2">
    <location>
        <begin position="19"/>
        <end position="78"/>
    </location>
</feature>
<reference evidence="3" key="1">
    <citation type="submission" date="2021-02" db="EMBL/GenBank/DDBJ databases">
        <authorList>
            <person name="Nowell W R."/>
        </authorList>
    </citation>
    <scope>NUCLEOTIDE SEQUENCE</scope>
</reference>
<comment type="caution">
    <text evidence="3">The sequence shown here is derived from an EMBL/GenBank/DDBJ whole genome shotgun (WGS) entry which is preliminary data.</text>
</comment>
<evidence type="ECO:0000313" key="3">
    <source>
        <dbReference type="EMBL" id="CAF1632851.1"/>
    </source>
</evidence>
<keyword evidence="4" id="KW-1185">Reference proteome</keyword>
<proteinExistence type="predicted"/>
<feature type="region of interest" description="Disordered" evidence="1">
    <location>
        <begin position="135"/>
        <end position="164"/>
    </location>
</feature>
<dbReference type="Gene3D" id="3.30.710.10">
    <property type="entry name" value="Potassium Channel Kv1.1, Chain A"/>
    <property type="match status" value="1"/>
</dbReference>
<evidence type="ECO:0000256" key="1">
    <source>
        <dbReference type="SAM" id="MobiDB-lite"/>
    </source>
</evidence>
<organism evidence="3 4">
    <name type="scientific">Adineta ricciae</name>
    <name type="common">Rotifer</name>
    <dbReference type="NCBI Taxonomy" id="249248"/>
    <lineage>
        <taxon>Eukaryota</taxon>
        <taxon>Metazoa</taxon>
        <taxon>Spiralia</taxon>
        <taxon>Gnathifera</taxon>
        <taxon>Rotifera</taxon>
        <taxon>Eurotatoria</taxon>
        <taxon>Bdelloidea</taxon>
        <taxon>Adinetida</taxon>
        <taxon>Adinetidae</taxon>
        <taxon>Adineta</taxon>
    </lineage>
</organism>
<dbReference type="PROSITE" id="PS50097">
    <property type="entry name" value="BTB"/>
    <property type="match status" value="1"/>
</dbReference>
<protein>
    <recommendedName>
        <fullName evidence="2">BTB domain-containing protein</fullName>
    </recommendedName>
</protein>
<name>A0A816D5N1_ADIRI</name>
<gene>
    <name evidence="3" type="ORF">XAT740_LOCUS51951</name>
</gene>
<evidence type="ECO:0000313" key="4">
    <source>
        <dbReference type="Proteomes" id="UP000663828"/>
    </source>
</evidence>
<dbReference type="PANTHER" id="PTHR22744">
    <property type="entry name" value="HELIX LOOP HELIX PROTEIN 21-RELATED"/>
    <property type="match status" value="1"/>
</dbReference>
<sequence length="358" mass="41950">MISPFNYFTDASKTFNTKADIVLVVEKERFYCHRLLLSLVSPVFTRMFDGEFQEHHAQEIVLQGKTSESILALLKYIYPQFHTDITDENLENFLVLADEYMIEHLKRPCKEILLQQLENYKFVLLPMEEKLEQKSLKSKQFHPNDSLQCPDEEPNQTIHRSTSSIRRTFTKSTSSYLKSSEKTNHSSNSHSRYILFLDQTRLPYFYDEHDKRVPFTTTNLELWLRRLRILYQIEKGQDYGEVIDRILSILQFIPTNLLRSVLHITTETYVIDEIMFNDLARARMTMLEEWTTDGDAYRSVHLTQSYRILSPNSLATLNEPSSMSSSINKVLDEQINSQEIDRNLSNAFGFQLNLGDSN</sequence>
<dbReference type="AlphaFoldDB" id="A0A816D5N1"/>
<dbReference type="SMART" id="SM00225">
    <property type="entry name" value="BTB"/>
    <property type="match status" value="1"/>
</dbReference>
<evidence type="ECO:0000259" key="2">
    <source>
        <dbReference type="PROSITE" id="PS50097"/>
    </source>
</evidence>
<dbReference type="InterPro" id="IPR000210">
    <property type="entry name" value="BTB/POZ_dom"/>
</dbReference>
<dbReference type="PANTHER" id="PTHR22744:SF17">
    <property type="entry name" value="BTB DOMAIN-CONTAINING PROTEIN"/>
    <property type="match status" value="1"/>
</dbReference>